<name>A0A0F9JYF2_9ZZZZ</name>
<accession>A0A0F9JYF2</accession>
<reference evidence="2" key="1">
    <citation type="journal article" date="2015" name="Nature">
        <title>Complex archaea that bridge the gap between prokaryotes and eukaryotes.</title>
        <authorList>
            <person name="Spang A."/>
            <person name="Saw J.H."/>
            <person name="Jorgensen S.L."/>
            <person name="Zaremba-Niedzwiedzka K."/>
            <person name="Martijn J."/>
            <person name="Lind A.E."/>
            <person name="van Eijk R."/>
            <person name="Schleper C."/>
            <person name="Guy L."/>
            <person name="Ettema T.J."/>
        </authorList>
    </citation>
    <scope>NUCLEOTIDE SEQUENCE</scope>
</reference>
<comment type="caution">
    <text evidence="2">The sequence shown here is derived from an EMBL/GenBank/DDBJ whole genome shotgun (WGS) entry which is preliminary data.</text>
</comment>
<feature type="compositionally biased region" description="Low complexity" evidence="1">
    <location>
        <begin position="22"/>
        <end position="41"/>
    </location>
</feature>
<organism evidence="2">
    <name type="scientific">marine sediment metagenome</name>
    <dbReference type="NCBI Taxonomy" id="412755"/>
    <lineage>
        <taxon>unclassified sequences</taxon>
        <taxon>metagenomes</taxon>
        <taxon>ecological metagenomes</taxon>
    </lineage>
</organism>
<dbReference type="EMBL" id="LAZR01016567">
    <property type="protein sequence ID" value="KKM03948.1"/>
    <property type="molecule type" value="Genomic_DNA"/>
</dbReference>
<feature type="region of interest" description="Disordered" evidence="1">
    <location>
        <begin position="18"/>
        <end position="47"/>
    </location>
</feature>
<gene>
    <name evidence="2" type="ORF">LCGC14_1769280</name>
</gene>
<sequence length="431" mass="47025">MPNGFGGVTPTQKRIQALGTRQTASPVTAAPATQTPATTQPRVGDEQRQSLFQENPLRAIGLVLSNIAAGFEGRTLPTEEFERQRQEQEALRQSQALLGIEALKTFVDLAPDLNDEGRAALADKLTEVTGGAFDFKNLNLQSNVKLEDVSRAFTGIAPEFLEPIVRAAGGPEEFFNKPDLQELGRTQTDQKYRPTALKKVQSAIQAVVGDLTPEEQRLTQGQNFSFNFIREKAQEIGLNQFELSVLEANESSLIPVFAQVGVTYVPEETAAAVQEALLKKGPSEFERKVDFIADLTDKERGVVAERLAFGDDDKSTDNFFRALDELEELRQQGKTPANDERAANVQKRLDQLTSEKGFFMSFNEKGEIEFIGQGDVGGLAAGMTAAQAFKQGERIQALNGTIDMLDTVISAIDENPTAFGVVGTIRRAGQA</sequence>
<protein>
    <submittedName>
        <fullName evidence="2">Uncharacterized protein</fullName>
    </submittedName>
</protein>
<feature type="non-terminal residue" evidence="2">
    <location>
        <position position="431"/>
    </location>
</feature>
<evidence type="ECO:0000313" key="2">
    <source>
        <dbReference type="EMBL" id="KKM03948.1"/>
    </source>
</evidence>
<dbReference type="AlphaFoldDB" id="A0A0F9JYF2"/>
<evidence type="ECO:0000256" key="1">
    <source>
        <dbReference type="SAM" id="MobiDB-lite"/>
    </source>
</evidence>
<proteinExistence type="predicted"/>